<reference evidence="2 3" key="1">
    <citation type="submission" date="2024-10" db="EMBL/GenBank/DDBJ databases">
        <title>Updated reference genomes for cyclostephanoid diatoms.</title>
        <authorList>
            <person name="Roberts W.R."/>
            <person name="Alverson A.J."/>
        </authorList>
    </citation>
    <scope>NUCLEOTIDE SEQUENCE [LARGE SCALE GENOMIC DNA]</scope>
    <source>
        <strain evidence="2 3">AJA010-31</strain>
    </source>
</reference>
<dbReference type="InterPro" id="IPR014729">
    <property type="entry name" value="Rossmann-like_a/b/a_fold"/>
</dbReference>
<dbReference type="SUPFAM" id="SSF52374">
    <property type="entry name" value="Nucleotidylyl transferase"/>
    <property type="match status" value="1"/>
</dbReference>
<proteinExistence type="predicted"/>
<dbReference type="AlphaFoldDB" id="A0ABD3NW97"/>
<feature type="compositionally biased region" description="Low complexity" evidence="1">
    <location>
        <begin position="408"/>
        <end position="418"/>
    </location>
</feature>
<evidence type="ECO:0000256" key="1">
    <source>
        <dbReference type="SAM" id="MobiDB-lite"/>
    </source>
</evidence>
<keyword evidence="3" id="KW-1185">Reference proteome</keyword>
<accession>A0ABD3NW97</accession>
<dbReference type="Proteomes" id="UP001530400">
    <property type="component" value="Unassembled WGS sequence"/>
</dbReference>
<evidence type="ECO:0008006" key="4">
    <source>
        <dbReference type="Google" id="ProtNLM"/>
    </source>
</evidence>
<organism evidence="2 3">
    <name type="scientific">Cyclotella atomus</name>
    <dbReference type="NCBI Taxonomy" id="382360"/>
    <lineage>
        <taxon>Eukaryota</taxon>
        <taxon>Sar</taxon>
        <taxon>Stramenopiles</taxon>
        <taxon>Ochrophyta</taxon>
        <taxon>Bacillariophyta</taxon>
        <taxon>Coscinodiscophyceae</taxon>
        <taxon>Thalassiosirophycidae</taxon>
        <taxon>Stephanodiscales</taxon>
        <taxon>Stephanodiscaceae</taxon>
        <taxon>Cyclotella</taxon>
    </lineage>
</organism>
<protein>
    <recommendedName>
        <fullName evidence="4">Cytidyltransferase-like domain-containing protein</fullName>
    </recommendedName>
</protein>
<name>A0ABD3NW97_9STRA</name>
<dbReference type="EMBL" id="JALLPJ020000923">
    <property type="protein sequence ID" value="KAL3779681.1"/>
    <property type="molecule type" value="Genomic_DNA"/>
</dbReference>
<feature type="region of interest" description="Disordered" evidence="1">
    <location>
        <begin position="392"/>
        <end position="418"/>
    </location>
</feature>
<dbReference type="Gene3D" id="3.40.50.620">
    <property type="entry name" value="HUPs"/>
    <property type="match status" value="1"/>
</dbReference>
<dbReference type="PANTHER" id="PTHR31285:SF0">
    <property type="entry name" value="NICOTINAMIDE MONONUCLEOTIDE ADENYLYLTRANSFERASE"/>
    <property type="match status" value="1"/>
</dbReference>
<dbReference type="PANTHER" id="PTHR31285">
    <property type="entry name" value="NICOTINAMIDE MONONUCLEOTIDE ADENYLYLTRANSFERASE"/>
    <property type="match status" value="1"/>
</dbReference>
<evidence type="ECO:0000313" key="2">
    <source>
        <dbReference type="EMBL" id="KAL3779681.1"/>
    </source>
</evidence>
<evidence type="ECO:0000313" key="3">
    <source>
        <dbReference type="Proteomes" id="UP001530400"/>
    </source>
</evidence>
<comment type="caution">
    <text evidence="2">The sequence shown here is derived from an EMBL/GenBank/DDBJ whole genome shotgun (WGS) entry which is preliminary data.</text>
</comment>
<sequence>MLHLFKTGLFTLLGFAIGMHLVSALTTRRSLSFLCRKSSASIRTFSSTTMHPPKRHLNGMSSAQDDQAALTERLAKELVNNQPKSVRPIRACLGIAGGGSNAASAVASIPGASSLLLESVVTYDRRSFAEFVSQNVDVETMESTSEYSSNDGSSADNNDSFHFCSAQAAILLSKSALNRSLKLSPSFQDRCLNCIGVGSASTLVGLPSQNPDDNERRRKRKSRAYVACSSLKVGTIVWEVELANGLEHQSSDIHLQHLDLQSRRTRAQEEAVVSNLILASMMESQQSSGSRLETRNQLVSQILTREGDTIRETKFVSNDNKSEQTTQSPSNGAYRIINGESNLVAILPNERKMEVLCADRQIPMPSDVLIVPGSFNPPHIGHAQLANAAVAALKRTRQSETENSSHPSKSLHSMTSSVSSSSSIMDSIWNTIETTSNKQYDPTVLFEMSVTNVDKPPIDPEEVERRVNLFTSIPSSDLPNDWGVILTNAPLFSQKTEIIDHMIEGIVGVRKMTFVIGTDTMVRIIDPKYYGHSQSNMIAALEDMKRKGVHFIVGGRLEQGTDERPRFINGKDEHESLPQHVQQMFTLLEENEFRVDISSTELRKNLEASKIAS</sequence>
<gene>
    <name evidence="2" type="ORF">ACHAWO_004186</name>
</gene>